<evidence type="ECO:0000256" key="1">
    <source>
        <dbReference type="ARBA" id="ARBA00022679"/>
    </source>
</evidence>
<reference evidence="5 6" key="1">
    <citation type="submission" date="2020-06" db="EMBL/GenBank/DDBJ databases">
        <title>Genome mining for natural products.</title>
        <authorList>
            <person name="Zhang B."/>
            <person name="Shi J."/>
            <person name="Ge H."/>
        </authorList>
    </citation>
    <scope>NUCLEOTIDE SEQUENCE [LARGE SCALE GENOMIC DNA]</scope>
    <source>
        <strain evidence="5 6">NA00687</strain>
    </source>
</reference>
<dbReference type="GO" id="GO:0016746">
    <property type="term" value="F:acyltransferase activity"/>
    <property type="evidence" value="ECO:0007669"/>
    <property type="project" value="UniProtKB-KW"/>
</dbReference>
<dbReference type="InterPro" id="IPR029058">
    <property type="entry name" value="AB_hydrolase_fold"/>
</dbReference>
<sequence length="543" mass="58378">MSPCDPGINPYEELGAEPRSGRAVPNQPSAVPRRLLTAPQALRQQEADARFVDPAWEEWLPWALLRWGYQSGRRAVLAAADIPGLPAARRRQVRFLARTLTDALAPTNFPGSNPAGLRRAVATRGASTLRGIGNMVEDLVQRGGRPAKMPPDSFRIGVDLAATPGQVVHRNGLMELLQYAPQTDTVHEVPLLLLPAWVNKYYIYDLAPGRSLVEWAVRQGYTVFCVSLRDPGEARVESSLDGYFSKGVLPALDAVREITGMPRAHLVGVCAGGLLASALAAWLDGAGEPGAASLTLLMTALALPDGDGDAPSPAGVTRAELTAISWMLARDRHLIDGRRLSLLFDLLRGDATVWEPLVKGWILGERPPAFDLLAWSEDTIDVPRELFQETLGLTADGCLTGGRLRLAGRSVSLYEITADAFVVAGTRDHLAPWDAVYRSAHLLGGRTAFHLVPSGHMGGIVNPPRPTARHLSAGFALPGRSAAWLDTATAKNASWWQSWTEWLAERSGGQVPAREPGSARHVAGQPAPGRNAMCGWPATARSS</sequence>
<keyword evidence="6" id="KW-1185">Reference proteome</keyword>
<dbReference type="PANTHER" id="PTHR36837">
    <property type="entry name" value="POLY(3-HYDROXYALKANOATE) POLYMERASE SUBUNIT PHAC"/>
    <property type="match status" value="1"/>
</dbReference>
<dbReference type="InterPro" id="IPR010941">
    <property type="entry name" value="PhaC_N"/>
</dbReference>
<dbReference type="Proteomes" id="UP000509303">
    <property type="component" value="Chromosome"/>
</dbReference>
<feature type="region of interest" description="Disordered" evidence="3">
    <location>
        <begin position="1"/>
        <end position="30"/>
    </location>
</feature>
<keyword evidence="2" id="KW-0012">Acyltransferase</keyword>
<dbReference type="PANTHER" id="PTHR36837:SF5">
    <property type="entry name" value="POLY-3-HYDROXYBUTYRATE SYNTHASE"/>
    <property type="match status" value="1"/>
</dbReference>
<dbReference type="InterPro" id="IPR051321">
    <property type="entry name" value="PHA/PHB_synthase"/>
</dbReference>
<evidence type="ECO:0000313" key="6">
    <source>
        <dbReference type="Proteomes" id="UP000509303"/>
    </source>
</evidence>
<dbReference type="AlphaFoldDB" id="A0A7H8N6D1"/>
<gene>
    <name evidence="5" type="ORF">HUT08_10625</name>
</gene>
<feature type="region of interest" description="Disordered" evidence="3">
    <location>
        <begin position="508"/>
        <end position="543"/>
    </location>
</feature>
<dbReference type="GO" id="GO:0042619">
    <property type="term" value="P:poly-hydroxybutyrate biosynthetic process"/>
    <property type="evidence" value="ECO:0007669"/>
    <property type="project" value="InterPro"/>
</dbReference>
<evidence type="ECO:0000256" key="3">
    <source>
        <dbReference type="SAM" id="MobiDB-lite"/>
    </source>
</evidence>
<protein>
    <submittedName>
        <fullName evidence="5">Alpha/beta fold hydrolase</fullName>
    </submittedName>
</protein>
<dbReference type="SUPFAM" id="SSF53474">
    <property type="entry name" value="alpha/beta-Hydrolases"/>
    <property type="match status" value="1"/>
</dbReference>
<organism evidence="5 6">
    <name type="scientific">Streptomyces buecherae</name>
    <dbReference type="NCBI Taxonomy" id="2763006"/>
    <lineage>
        <taxon>Bacteria</taxon>
        <taxon>Bacillati</taxon>
        <taxon>Actinomycetota</taxon>
        <taxon>Actinomycetes</taxon>
        <taxon>Kitasatosporales</taxon>
        <taxon>Streptomycetaceae</taxon>
        <taxon>Streptomyces</taxon>
    </lineage>
</organism>
<proteinExistence type="predicted"/>
<evidence type="ECO:0000256" key="2">
    <source>
        <dbReference type="ARBA" id="ARBA00023315"/>
    </source>
</evidence>
<keyword evidence="5" id="KW-0378">Hydrolase</keyword>
<evidence type="ECO:0000313" key="5">
    <source>
        <dbReference type="EMBL" id="QKW49923.1"/>
    </source>
</evidence>
<dbReference type="GO" id="GO:0016787">
    <property type="term" value="F:hydrolase activity"/>
    <property type="evidence" value="ECO:0007669"/>
    <property type="project" value="UniProtKB-KW"/>
</dbReference>
<dbReference type="Pfam" id="PF07167">
    <property type="entry name" value="PhaC_N"/>
    <property type="match status" value="1"/>
</dbReference>
<name>A0A7H8N6D1_9ACTN</name>
<feature type="domain" description="Poly-beta-hydroxybutyrate polymerase N-terminal" evidence="4">
    <location>
        <begin position="48"/>
        <end position="216"/>
    </location>
</feature>
<dbReference type="Gene3D" id="3.40.50.1820">
    <property type="entry name" value="alpha/beta hydrolase"/>
    <property type="match status" value="1"/>
</dbReference>
<dbReference type="EMBL" id="CP054929">
    <property type="protein sequence ID" value="QKW49923.1"/>
    <property type="molecule type" value="Genomic_DNA"/>
</dbReference>
<dbReference type="RefSeq" id="WP_176161658.1">
    <property type="nucleotide sequence ID" value="NZ_CP054929.1"/>
</dbReference>
<accession>A0A7H8N6D1</accession>
<evidence type="ECO:0000259" key="4">
    <source>
        <dbReference type="Pfam" id="PF07167"/>
    </source>
</evidence>
<keyword evidence="1" id="KW-0808">Transferase</keyword>